<dbReference type="PANTHER" id="PTHR30383:SF5">
    <property type="entry name" value="SGNH HYDROLASE-TYPE ESTERASE DOMAIN-CONTAINING PROTEIN"/>
    <property type="match status" value="1"/>
</dbReference>
<feature type="domain" description="SGNH hydrolase-type esterase" evidence="1">
    <location>
        <begin position="10"/>
        <end position="182"/>
    </location>
</feature>
<evidence type="ECO:0000259" key="1">
    <source>
        <dbReference type="Pfam" id="PF13472"/>
    </source>
</evidence>
<organism evidence="2">
    <name type="scientific">Rhodococcus hoagii (strain 103S)</name>
    <name type="common">Rhodococcus equi</name>
    <dbReference type="NCBI Taxonomy" id="685727"/>
    <lineage>
        <taxon>Bacteria</taxon>
        <taxon>Bacillati</taxon>
        <taxon>Actinomycetota</taxon>
        <taxon>Actinomycetes</taxon>
        <taxon>Mycobacteriales</taxon>
        <taxon>Nocardiaceae</taxon>
        <taxon>Prescottella</taxon>
    </lineage>
</organism>
<proteinExistence type="predicted"/>
<dbReference type="Pfam" id="PF13472">
    <property type="entry name" value="Lipase_GDSL_2"/>
    <property type="match status" value="1"/>
</dbReference>
<dbReference type="KEGG" id="req:REQ_34720"/>
<dbReference type="EMBL" id="FN563149">
    <property type="protein sequence ID" value="CBH49463.1"/>
    <property type="molecule type" value="Genomic_DNA"/>
</dbReference>
<dbReference type="InterPro" id="IPR013830">
    <property type="entry name" value="SGNH_hydro"/>
</dbReference>
<accession>A0A3S5YA55</accession>
<name>A0A3S5YA55_RHOH1</name>
<protein>
    <submittedName>
        <fullName evidence="2">Lipase</fullName>
    </submittedName>
</protein>
<dbReference type="InterPro" id="IPR051532">
    <property type="entry name" value="Ester_Hydrolysis_Enzymes"/>
</dbReference>
<sequence>MGMDDVRVCFVGDSFVAGVGDSEFLGWAGRLAAGSPATALTAYNLGVRRQTSSDVRGRWRDECAQRLPAGVDRRVVFSFGVNDTTVEGGAPRVDPHVSVENLAAMLAECAASGWRALVVGPPPIDDADQNARTAALDRRFAAVCRSAGVEYVPVLDALVADPVWMQQVRDGDGAHPDSDGYRTLAALVRSVWEERTTMVRSEGR</sequence>
<evidence type="ECO:0000313" key="3">
    <source>
        <dbReference type="Proteomes" id="UP000006892"/>
    </source>
</evidence>
<dbReference type="GO" id="GO:0004622">
    <property type="term" value="F:phosphatidylcholine lysophospholipase activity"/>
    <property type="evidence" value="ECO:0007669"/>
    <property type="project" value="TreeGrafter"/>
</dbReference>
<dbReference type="Gene3D" id="3.40.50.1110">
    <property type="entry name" value="SGNH hydrolase"/>
    <property type="match status" value="1"/>
</dbReference>
<dbReference type="AlphaFoldDB" id="A0A3S5YA55"/>
<dbReference type="InterPro" id="IPR036514">
    <property type="entry name" value="SGNH_hydro_sf"/>
</dbReference>
<evidence type="ECO:0000313" key="2">
    <source>
        <dbReference type="EMBL" id="CBH49463.1"/>
    </source>
</evidence>
<dbReference type="Proteomes" id="UP001154400">
    <property type="component" value="Chromosome"/>
</dbReference>
<dbReference type="PANTHER" id="PTHR30383">
    <property type="entry name" value="THIOESTERASE 1/PROTEASE 1/LYSOPHOSPHOLIPASE L1"/>
    <property type="match status" value="1"/>
</dbReference>
<dbReference type="SUPFAM" id="SSF52266">
    <property type="entry name" value="SGNH hydrolase"/>
    <property type="match status" value="1"/>
</dbReference>
<gene>
    <name evidence="2" type="ordered locus">REQ_34720</name>
</gene>
<reference evidence="2" key="1">
    <citation type="journal article" date="2010" name="PLoS Genet.">
        <title>The genome of a pathogenic rhodococcus: cooptive virulence underpinned by key gene acquisitions.</title>
        <authorList>
            <person name="Letek M."/>
            <person name="Gonzalez P."/>
            <person name="Macarthur I."/>
            <person name="Rodriguez H."/>
            <person name="Freeman T.C."/>
            <person name="Valero-Rello A."/>
            <person name="Blanco M."/>
            <person name="Buckley T."/>
            <person name="Cherevach I."/>
            <person name="Fahey R."/>
            <person name="Hapeshi A."/>
            <person name="Holdstock J."/>
            <person name="Leadon D."/>
            <person name="Navas J."/>
            <person name="Ocampo A."/>
            <person name="Quail M.A."/>
            <person name="Sanders M."/>
            <person name="Scortti M.M."/>
            <person name="Prescott J.F."/>
            <person name="Fogarty U."/>
            <person name="Meijer W.G."/>
            <person name="Parkhill J."/>
            <person name="Bentley S.D."/>
            <person name="Vazquez-Boland J.A."/>
        </authorList>
    </citation>
    <scope>NUCLEOTIDE SEQUENCE [LARGE SCALE GENOMIC DNA]</scope>
    <source>
        <strain evidence="2 3">103S</strain>
    </source>
</reference>